<evidence type="ECO:0000256" key="2">
    <source>
        <dbReference type="ARBA" id="ARBA00022741"/>
    </source>
</evidence>
<dbReference type="SUPFAM" id="SSF52540">
    <property type="entry name" value="P-loop containing nucleoside triphosphate hydrolases"/>
    <property type="match status" value="1"/>
</dbReference>
<dbReference type="Gene3D" id="3.40.50.300">
    <property type="entry name" value="P-loop containing nucleotide triphosphate hydrolases"/>
    <property type="match status" value="1"/>
</dbReference>
<keyword evidence="2" id="KW-0547">Nucleotide-binding</keyword>
<evidence type="ECO:0000313" key="6">
    <source>
        <dbReference type="EMBL" id="BBM35721.1"/>
    </source>
</evidence>
<name>A0A510JBC1_9FUSO</name>
<dbReference type="InterPro" id="IPR027417">
    <property type="entry name" value="P-loop_NTPase"/>
</dbReference>
<evidence type="ECO:0000256" key="4">
    <source>
        <dbReference type="SAM" id="Coils"/>
    </source>
</evidence>
<dbReference type="GO" id="GO:0005524">
    <property type="term" value="F:ATP binding"/>
    <property type="evidence" value="ECO:0007669"/>
    <property type="project" value="UniProtKB-KW"/>
</dbReference>
<keyword evidence="4" id="KW-0175">Coiled coil</keyword>
<dbReference type="Gene3D" id="3.30.450.90">
    <property type="match status" value="1"/>
</dbReference>
<feature type="domain" description="AAA+ ATPase" evidence="5">
    <location>
        <begin position="145"/>
        <end position="280"/>
    </location>
</feature>
<comment type="similarity">
    <text evidence="1">Belongs to the GSP E family.</text>
</comment>
<evidence type="ECO:0000259" key="5">
    <source>
        <dbReference type="SMART" id="SM00382"/>
    </source>
</evidence>
<dbReference type="STRING" id="714315.GCA_000516535_00649"/>
<dbReference type="InterPro" id="IPR001482">
    <property type="entry name" value="T2SS/T4SS_dom"/>
</dbReference>
<dbReference type="RefSeq" id="WP_026737226.1">
    <property type="nucleotide sequence ID" value="NZ_AP019822.1"/>
</dbReference>
<dbReference type="OrthoDB" id="9808272at2"/>
<dbReference type="GO" id="GO:0016887">
    <property type="term" value="F:ATP hydrolysis activity"/>
    <property type="evidence" value="ECO:0007669"/>
    <property type="project" value="TreeGrafter"/>
</dbReference>
<reference evidence="6 7" key="1">
    <citation type="submission" date="2019-07" db="EMBL/GenBank/DDBJ databases">
        <title>Complete Genome Sequence of Leptotrichia goodfellowii Strain JCM 16774.</title>
        <authorList>
            <person name="Watanabe S."/>
            <person name="Cui L."/>
        </authorList>
    </citation>
    <scope>NUCLEOTIDE SEQUENCE [LARGE SCALE GENOMIC DNA]</scope>
    <source>
        <strain evidence="6 7">JCM16774</strain>
    </source>
</reference>
<keyword evidence="3" id="KW-0067">ATP-binding</keyword>
<dbReference type="GO" id="GO:0005886">
    <property type="term" value="C:plasma membrane"/>
    <property type="evidence" value="ECO:0007669"/>
    <property type="project" value="TreeGrafter"/>
</dbReference>
<dbReference type="KEGG" id="lgo:JCM16774_0650"/>
<evidence type="ECO:0000313" key="7">
    <source>
        <dbReference type="Proteomes" id="UP000321606"/>
    </source>
</evidence>
<feature type="coiled-coil region" evidence="4">
    <location>
        <begin position="313"/>
        <end position="340"/>
    </location>
</feature>
<dbReference type="Pfam" id="PF00437">
    <property type="entry name" value="T2SSE"/>
    <property type="match status" value="1"/>
</dbReference>
<dbReference type="Proteomes" id="UP000321606">
    <property type="component" value="Chromosome"/>
</dbReference>
<dbReference type="CDD" id="cd01129">
    <property type="entry name" value="PulE-GspE-like"/>
    <property type="match status" value="1"/>
</dbReference>
<dbReference type="InterPro" id="IPR003593">
    <property type="entry name" value="AAA+_ATPase"/>
</dbReference>
<evidence type="ECO:0000256" key="3">
    <source>
        <dbReference type="ARBA" id="ARBA00022840"/>
    </source>
</evidence>
<gene>
    <name evidence="6" type="ORF">JCM16774_0650</name>
</gene>
<protein>
    <submittedName>
        <fullName evidence="6">Type II secretion system protein E</fullName>
    </submittedName>
</protein>
<dbReference type="PANTHER" id="PTHR30258">
    <property type="entry name" value="TYPE II SECRETION SYSTEM PROTEIN GSPE-RELATED"/>
    <property type="match status" value="1"/>
</dbReference>
<proteinExistence type="inferred from homology"/>
<dbReference type="EMBL" id="AP019822">
    <property type="protein sequence ID" value="BBM35721.1"/>
    <property type="molecule type" value="Genomic_DNA"/>
</dbReference>
<dbReference type="SMART" id="SM00382">
    <property type="entry name" value="AAA"/>
    <property type="match status" value="1"/>
</dbReference>
<organism evidence="6 7">
    <name type="scientific">Pseudoleptotrichia goodfellowii</name>
    <dbReference type="NCBI Taxonomy" id="157692"/>
    <lineage>
        <taxon>Bacteria</taxon>
        <taxon>Fusobacteriati</taxon>
        <taxon>Fusobacteriota</taxon>
        <taxon>Fusobacteriia</taxon>
        <taxon>Fusobacteriales</taxon>
        <taxon>Leptotrichiaceae</taxon>
        <taxon>Pseudoleptotrichia</taxon>
    </lineage>
</organism>
<evidence type="ECO:0000256" key="1">
    <source>
        <dbReference type="ARBA" id="ARBA00006611"/>
    </source>
</evidence>
<sequence length="368" mass="41604">MKNVISYVNVILETGIAELASDIHIKYDNEESEIKFRIDGILTEISKLYDKIGKQILTKNIIEIISRIKILSEMNVAEKRKPQDGSFTFIFNNENYDIRAAFMPTVNGESIVLRILKSYLENTELETLGFSEKSRANLEKILKRKYGLILVSGPTGSGKSTTLMSMINMLNDGKKKIITVEDPVENKIKGIVQVQVNEEIGVTFSEILKNTLRNDPDIIVISEIRDEVTAEIAVRAALTGHLVIATVHTNDAVSTVTRLADMGIQKYLILDSVIGVVGQRLVGRKCGYCSGEGCEKCRKGYNGRISVNEMLIINEEVKNILKLENSNQEYKNKLKKLQNNEFIDFEEDIKEKIEKNLIFEKDVFDFLN</sequence>
<accession>A0A510JBC1</accession>
<dbReference type="AlphaFoldDB" id="A0A510JBC1"/>
<dbReference type="PANTHER" id="PTHR30258:SF1">
    <property type="entry name" value="PROTEIN TRANSPORT PROTEIN HOFB HOMOLOG"/>
    <property type="match status" value="1"/>
</dbReference>